<sequence length="454" mass="45216">MATVGLSFGSPTSGAGFDVASTVTSILATQSGVETAWKSQLSTLQTQDTAFTSLGTDLATLSTSLSSLTSFDGLFASKEGSSSNPDVLSLSSASTTAVAGSHTVVVNSLATTSSKYTGSITATDTLSGTLSIQVGSGTAKTITIGSGNNTLATLASAINQGSYGVTASVITDANGSRLSLVSSTSGAAGSITLGGALTDSTTSSAINFTTGQPGADASLTVDGLDTTSASNTVTGAISGVTFQLLAASTTPVQVQITNDNSSIETAVQSVVTAYNAVVADIKTQEGKDSTGAAEPLFGNPTLSLIQTRLSQALSGGAASGSIATIDQIGLSIGQDGTLTLDTSALDTALNSHFSDVEGFFETAGSWGQTLTTTLNQLGSSSTQGAVSLALAQNSTVETSLNTDVSNEDALLATEKTTLTAELNTANETLQSIPAQLNEQNILYSSLTGYVASTL</sequence>
<dbReference type="Pfam" id="PF02465">
    <property type="entry name" value="FliD_N"/>
    <property type="match status" value="1"/>
</dbReference>
<dbReference type="InterPro" id="IPR040026">
    <property type="entry name" value="FliD"/>
</dbReference>
<reference evidence="8 9" key="1">
    <citation type="submission" date="2017-06" db="EMBL/GenBank/DDBJ databases">
        <authorList>
            <person name="Kim H.J."/>
            <person name="Triplett B.A."/>
        </authorList>
    </citation>
    <scope>NUCLEOTIDE SEQUENCE [LARGE SCALE GENOMIC DNA]</scope>
    <source>
        <strain evidence="8 9">DSM 18704</strain>
    </source>
</reference>
<dbReference type="Proteomes" id="UP000198356">
    <property type="component" value="Unassembled WGS sequence"/>
</dbReference>
<comment type="similarity">
    <text evidence="1 5">Belongs to the FliD family.</text>
</comment>
<evidence type="ECO:0000256" key="3">
    <source>
        <dbReference type="ARBA" id="ARBA00023054"/>
    </source>
</evidence>
<dbReference type="GO" id="GO:0005576">
    <property type="term" value="C:extracellular region"/>
    <property type="evidence" value="ECO:0007669"/>
    <property type="project" value="UniProtKB-SubCell"/>
</dbReference>
<evidence type="ECO:0000259" key="7">
    <source>
        <dbReference type="Pfam" id="PF07195"/>
    </source>
</evidence>
<dbReference type="Pfam" id="PF07195">
    <property type="entry name" value="FliD_C"/>
    <property type="match status" value="1"/>
</dbReference>
<dbReference type="InterPro" id="IPR010809">
    <property type="entry name" value="FliD_C"/>
</dbReference>
<dbReference type="EMBL" id="FZOU01000003">
    <property type="protein sequence ID" value="SNS96426.1"/>
    <property type="molecule type" value="Genomic_DNA"/>
</dbReference>
<comment type="function">
    <text evidence="5">Required for morphogenesis and for the elongation of the flagellar filament by facilitating polymerization of the flagellin monomers at the tip of growing filament. Forms a capping structure, which prevents flagellin subunits (transported through the central channel of the flagellum) from leaking out without polymerization at the distal end.</text>
</comment>
<keyword evidence="3" id="KW-0175">Coiled coil</keyword>
<keyword evidence="8" id="KW-0282">Flagellum</keyword>
<dbReference type="GO" id="GO:0071973">
    <property type="term" value="P:bacterial-type flagellum-dependent cell motility"/>
    <property type="evidence" value="ECO:0007669"/>
    <property type="project" value="TreeGrafter"/>
</dbReference>
<dbReference type="RefSeq" id="WP_089408367.1">
    <property type="nucleotide sequence ID" value="NZ_FZOU01000003.1"/>
</dbReference>
<keyword evidence="8" id="KW-0969">Cilium</keyword>
<feature type="domain" description="Flagellar hook-associated protein 2 N-terminal" evidence="6">
    <location>
        <begin position="16"/>
        <end position="112"/>
    </location>
</feature>
<evidence type="ECO:0000256" key="2">
    <source>
        <dbReference type="ARBA" id="ARBA00011255"/>
    </source>
</evidence>
<gene>
    <name evidence="8" type="ORF">SAMN05421770_103251</name>
</gene>
<comment type="subcellular location">
    <subcellularLocation>
        <location evidence="5">Secreted</location>
    </subcellularLocation>
    <subcellularLocation>
        <location evidence="5">Bacterial flagellum</location>
    </subcellularLocation>
</comment>
<dbReference type="GO" id="GO:0009421">
    <property type="term" value="C:bacterial-type flagellum filament cap"/>
    <property type="evidence" value="ECO:0007669"/>
    <property type="project" value="InterPro"/>
</dbReference>
<keyword evidence="8" id="KW-0966">Cell projection</keyword>
<name>A0A239IRK8_9BACT</name>
<organism evidence="8 9">
    <name type="scientific">Granulicella rosea</name>
    <dbReference type="NCBI Taxonomy" id="474952"/>
    <lineage>
        <taxon>Bacteria</taxon>
        <taxon>Pseudomonadati</taxon>
        <taxon>Acidobacteriota</taxon>
        <taxon>Terriglobia</taxon>
        <taxon>Terriglobales</taxon>
        <taxon>Acidobacteriaceae</taxon>
        <taxon>Granulicella</taxon>
    </lineage>
</organism>
<accession>A0A239IRK8</accession>
<keyword evidence="9" id="KW-1185">Reference proteome</keyword>
<dbReference type="GO" id="GO:0009424">
    <property type="term" value="C:bacterial-type flagellum hook"/>
    <property type="evidence" value="ECO:0007669"/>
    <property type="project" value="UniProtKB-UniRule"/>
</dbReference>
<evidence type="ECO:0000256" key="1">
    <source>
        <dbReference type="ARBA" id="ARBA00009764"/>
    </source>
</evidence>
<dbReference type="PANTHER" id="PTHR30288">
    <property type="entry name" value="FLAGELLAR CAP/ASSEMBLY PROTEIN FLID"/>
    <property type="match status" value="1"/>
</dbReference>
<dbReference type="GO" id="GO:0007155">
    <property type="term" value="P:cell adhesion"/>
    <property type="evidence" value="ECO:0007669"/>
    <property type="project" value="InterPro"/>
</dbReference>
<keyword evidence="5" id="KW-0964">Secreted</keyword>
<comment type="subunit">
    <text evidence="2 5">Homopentamer.</text>
</comment>
<dbReference type="PANTHER" id="PTHR30288:SF0">
    <property type="entry name" value="FLAGELLAR HOOK-ASSOCIATED PROTEIN 2"/>
    <property type="match status" value="1"/>
</dbReference>
<dbReference type="OrthoDB" id="105942at2"/>
<evidence type="ECO:0000256" key="4">
    <source>
        <dbReference type="ARBA" id="ARBA00023143"/>
    </source>
</evidence>
<protein>
    <recommendedName>
        <fullName evidence="5">Flagellar hook-associated protein 2</fullName>
        <shortName evidence="5">HAP2</shortName>
    </recommendedName>
    <alternativeName>
        <fullName evidence="5">Flagellar cap protein</fullName>
    </alternativeName>
</protein>
<keyword evidence="4 5" id="KW-0975">Bacterial flagellum</keyword>
<dbReference type="AlphaFoldDB" id="A0A239IRK8"/>
<evidence type="ECO:0000313" key="8">
    <source>
        <dbReference type="EMBL" id="SNS96426.1"/>
    </source>
</evidence>
<evidence type="ECO:0000313" key="9">
    <source>
        <dbReference type="Proteomes" id="UP000198356"/>
    </source>
</evidence>
<proteinExistence type="inferred from homology"/>
<feature type="domain" description="Flagellar hook-associated protein 2 C-terminal" evidence="7">
    <location>
        <begin position="214"/>
        <end position="427"/>
    </location>
</feature>
<evidence type="ECO:0000259" key="6">
    <source>
        <dbReference type="Pfam" id="PF02465"/>
    </source>
</evidence>
<evidence type="ECO:0000256" key="5">
    <source>
        <dbReference type="RuleBase" id="RU362066"/>
    </source>
</evidence>
<dbReference type="InterPro" id="IPR003481">
    <property type="entry name" value="FliD_N"/>
</dbReference>